<dbReference type="InterPro" id="IPR016166">
    <property type="entry name" value="FAD-bd_PCMH"/>
</dbReference>
<dbReference type="PANTHER" id="PTHR21071:SF4">
    <property type="entry name" value="UDP-N-ACETYLENOLPYRUVOYLGLUCOSAMINE REDUCTASE"/>
    <property type="match status" value="1"/>
</dbReference>
<comment type="subcellular location">
    <subcellularLocation>
        <location evidence="3 19">Cytoplasm</location>
    </subcellularLocation>
</comment>
<dbReference type="Proteomes" id="UP001597357">
    <property type="component" value="Unassembled WGS sequence"/>
</dbReference>
<keyword evidence="7 19" id="KW-0963">Cytoplasm</keyword>
<dbReference type="InterPro" id="IPR036635">
    <property type="entry name" value="MurB_C_sf"/>
</dbReference>
<dbReference type="Gene3D" id="3.30.465.10">
    <property type="match status" value="1"/>
</dbReference>
<evidence type="ECO:0000313" key="21">
    <source>
        <dbReference type="EMBL" id="MFD2696373.1"/>
    </source>
</evidence>
<evidence type="ECO:0000256" key="7">
    <source>
        <dbReference type="ARBA" id="ARBA00022490"/>
    </source>
</evidence>
<keyword evidence="12 19" id="KW-0133">Cell shape</keyword>
<dbReference type="InterPro" id="IPR011601">
    <property type="entry name" value="MurB_C"/>
</dbReference>
<keyword evidence="14 19" id="KW-0560">Oxidoreductase</keyword>
<dbReference type="Gene3D" id="3.90.78.10">
    <property type="entry name" value="UDP-N-acetylenolpyruvoylglucosamine reductase, C-terminal domain"/>
    <property type="match status" value="1"/>
</dbReference>
<dbReference type="GO" id="GO:0008762">
    <property type="term" value="F:UDP-N-acetylmuramate dehydrogenase activity"/>
    <property type="evidence" value="ECO:0007669"/>
    <property type="project" value="UniProtKB-EC"/>
</dbReference>
<dbReference type="InterPro" id="IPR006094">
    <property type="entry name" value="Oxid_FAD_bind_N"/>
</dbReference>
<dbReference type="NCBIfam" id="NF000755">
    <property type="entry name" value="PRK00046.1"/>
    <property type="match status" value="1"/>
</dbReference>
<evidence type="ECO:0000256" key="19">
    <source>
        <dbReference type="HAMAP-Rule" id="MF_00037"/>
    </source>
</evidence>
<evidence type="ECO:0000256" key="2">
    <source>
        <dbReference type="ARBA" id="ARBA00003921"/>
    </source>
</evidence>
<comment type="catalytic activity">
    <reaction evidence="18 19">
        <text>UDP-N-acetyl-alpha-D-muramate + NADP(+) = UDP-N-acetyl-3-O-(1-carboxyvinyl)-alpha-D-glucosamine + NADPH + H(+)</text>
        <dbReference type="Rhea" id="RHEA:12248"/>
        <dbReference type="ChEBI" id="CHEBI:15378"/>
        <dbReference type="ChEBI" id="CHEBI:57783"/>
        <dbReference type="ChEBI" id="CHEBI:58349"/>
        <dbReference type="ChEBI" id="CHEBI:68483"/>
        <dbReference type="ChEBI" id="CHEBI:70757"/>
        <dbReference type="EC" id="1.3.1.98"/>
    </reaction>
</comment>
<evidence type="ECO:0000256" key="18">
    <source>
        <dbReference type="ARBA" id="ARBA00048914"/>
    </source>
</evidence>
<gene>
    <name evidence="19 21" type="primary">murB</name>
    <name evidence="21" type="ORF">ACFSQ0_00035</name>
</gene>
<evidence type="ECO:0000256" key="15">
    <source>
        <dbReference type="ARBA" id="ARBA00023306"/>
    </source>
</evidence>
<evidence type="ECO:0000256" key="12">
    <source>
        <dbReference type="ARBA" id="ARBA00022960"/>
    </source>
</evidence>
<evidence type="ECO:0000256" key="16">
    <source>
        <dbReference type="ARBA" id="ARBA00023316"/>
    </source>
</evidence>
<evidence type="ECO:0000256" key="11">
    <source>
        <dbReference type="ARBA" id="ARBA00022857"/>
    </source>
</evidence>
<dbReference type="InterPro" id="IPR003170">
    <property type="entry name" value="MurB"/>
</dbReference>
<evidence type="ECO:0000256" key="1">
    <source>
        <dbReference type="ARBA" id="ARBA00001974"/>
    </source>
</evidence>
<dbReference type="NCBIfam" id="NF010478">
    <property type="entry name" value="PRK13903.1"/>
    <property type="match status" value="1"/>
</dbReference>
<dbReference type="InterPro" id="IPR036318">
    <property type="entry name" value="FAD-bd_PCMH-like_sf"/>
</dbReference>
<dbReference type="SUPFAM" id="SSF56176">
    <property type="entry name" value="FAD-binding/transporter-associated domain-like"/>
    <property type="match status" value="1"/>
</dbReference>
<sequence length="337" mass="37327">MEIHANFSLKTLNTFGIDVPAKQFVKVQTNSELQAVLQQFYADEILILGGGSNILLTQPINKTVVQLSTKGIELVKEDQDFVWVKAQAGENWHEFVSWCISQGFGGLENLSLIPGNVGTSPIQNIGAYGVELKDVFVSCDAIHRQSLSKKTFLKADCNFGYRDSVFKNKYKGTYIITSVLFKLTKRKHRLKTDYGAIQNQLDKAGIINPGIADVAAAVIAIRSSKLPNPKEIGNSGSFFKNPVIKKQLFDALRGEFKEMPFYPVSIDSIKIPAGWLIEQLGFKGVRRGDAGVHHKQALVLVNYGEASGAEILALAKEIQQTVHQKFNIMLEMEVNIL</sequence>
<dbReference type="Pfam" id="PF02873">
    <property type="entry name" value="MurB_C"/>
    <property type="match status" value="1"/>
</dbReference>
<evidence type="ECO:0000256" key="6">
    <source>
        <dbReference type="ARBA" id="ARBA00015188"/>
    </source>
</evidence>
<reference evidence="22" key="1">
    <citation type="journal article" date="2019" name="Int. J. Syst. Evol. Microbiol.">
        <title>The Global Catalogue of Microorganisms (GCM) 10K type strain sequencing project: providing services to taxonomists for standard genome sequencing and annotation.</title>
        <authorList>
            <consortium name="The Broad Institute Genomics Platform"/>
            <consortium name="The Broad Institute Genome Sequencing Center for Infectious Disease"/>
            <person name="Wu L."/>
            <person name="Ma J."/>
        </authorList>
    </citation>
    <scope>NUCLEOTIDE SEQUENCE [LARGE SCALE GENOMIC DNA]</scope>
    <source>
        <strain evidence="22">KCTC 42255</strain>
    </source>
</reference>
<dbReference type="InterPro" id="IPR016169">
    <property type="entry name" value="FAD-bd_PCMH_sub2"/>
</dbReference>
<evidence type="ECO:0000256" key="17">
    <source>
        <dbReference type="ARBA" id="ARBA00031026"/>
    </source>
</evidence>
<keyword evidence="8 19" id="KW-0132">Cell division</keyword>
<comment type="cofactor">
    <cofactor evidence="1 19">
        <name>FAD</name>
        <dbReference type="ChEBI" id="CHEBI:57692"/>
    </cofactor>
</comment>
<dbReference type="PANTHER" id="PTHR21071">
    <property type="entry name" value="UDP-N-ACETYLENOLPYRUVOYLGLUCOSAMINE REDUCTASE"/>
    <property type="match status" value="1"/>
</dbReference>
<protein>
    <recommendedName>
        <fullName evidence="6 19">UDP-N-acetylenolpyruvoylglucosamine reductase</fullName>
        <ecNumber evidence="5 19">1.3.1.98</ecNumber>
    </recommendedName>
    <alternativeName>
        <fullName evidence="17 19">UDP-N-acetylmuramate dehydrogenase</fullName>
    </alternativeName>
</protein>
<keyword evidence="9 19" id="KW-0285">Flavoprotein</keyword>
<dbReference type="EC" id="1.3.1.98" evidence="5 19"/>
<dbReference type="SUPFAM" id="SSF56194">
    <property type="entry name" value="Uridine diphospho-N-Acetylenolpyruvylglucosamine reductase, MurB, C-terminal domain"/>
    <property type="match status" value="1"/>
</dbReference>
<comment type="function">
    <text evidence="2 19">Cell wall formation.</text>
</comment>
<dbReference type="EMBL" id="JBHULZ010000002">
    <property type="protein sequence ID" value="MFD2696373.1"/>
    <property type="molecule type" value="Genomic_DNA"/>
</dbReference>
<evidence type="ECO:0000256" key="4">
    <source>
        <dbReference type="ARBA" id="ARBA00004752"/>
    </source>
</evidence>
<dbReference type="NCBIfam" id="TIGR00179">
    <property type="entry name" value="murB"/>
    <property type="match status" value="1"/>
</dbReference>
<evidence type="ECO:0000313" key="22">
    <source>
        <dbReference type="Proteomes" id="UP001597357"/>
    </source>
</evidence>
<feature type="active site" evidence="19">
    <location>
        <position position="162"/>
    </location>
</feature>
<comment type="caution">
    <text evidence="21">The sequence shown here is derived from an EMBL/GenBank/DDBJ whole genome shotgun (WGS) entry which is preliminary data.</text>
</comment>
<dbReference type="Pfam" id="PF01565">
    <property type="entry name" value="FAD_binding_4"/>
    <property type="match status" value="1"/>
</dbReference>
<evidence type="ECO:0000256" key="3">
    <source>
        <dbReference type="ARBA" id="ARBA00004496"/>
    </source>
</evidence>
<evidence type="ECO:0000256" key="10">
    <source>
        <dbReference type="ARBA" id="ARBA00022827"/>
    </source>
</evidence>
<organism evidence="21 22">
    <name type="scientific">Mesonia sediminis</name>
    <dbReference type="NCBI Taxonomy" id="1703946"/>
    <lineage>
        <taxon>Bacteria</taxon>
        <taxon>Pseudomonadati</taxon>
        <taxon>Bacteroidota</taxon>
        <taxon>Flavobacteriia</taxon>
        <taxon>Flavobacteriales</taxon>
        <taxon>Flavobacteriaceae</taxon>
        <taxon>Mesonia</taxon>
    </lineage>
</organism>
<keyword evidence="22" id="KW-1185">Reference proteome</keyword>
<keyword evidence="10 19" id="KW-0274">FAD</keyword>
<proteinExistence type="inferred from homology"/>
<keyword evidence="16 19" id="KW-0961">Cell wall biogenesis/degradation</keyword>
<keyword evidence="11 19" id="KW-0521">NADP</keyword>
<dbReference type="HAMAP" id="MF_00037">
    <property type="entry name" value="MurB"/>
    <property type="match status" value="1"/>
</dbReference>
<evidence type="ECO:0000259" key="20">
    <source>
        <dbReference type="PROSITE" id="PS51387"/>
    </source>
</evidence>
<keyword evidence="15 19" id="KW-0131">Cell cycle</keyword>
<name>A0ABW5SAR2_9FLAO</name>
<evidence type="ECO:0000256" key="5">
    <source>
        <dbReference type="ARBA" id="ARBA00012518"/>
    </source>
</evidence>
<comment type="pathway">
    <text evidence="4 19">Cell wall biogenesis; peptidoglycan biosynthesis.</text>
</comment>
<dbReference type="RefSeq" id="WP_379042351.1">
    <property type="nucleotide sequence ID" value="NZ_JBHULZ010000002.1"/>
</dbReference>
<comment type="similarity">
    <text evidence="19">Belongs to the MurB family.</text>
</comment>
<evidence type="ECO:0000256" key="8">
    <source>
        <dbReference type="ARBA" id="ARBA00022618"/>
    </source>
</evidence>
<accession>A0ABW5SAR2</accession>
<dbReference type="InterPro" id="IPR016167">
    <property type="entry name" value="FAD-bd_PCMH_sub1"/>
</dbReference>
<evidence type="ECO:0000256" key="14">
    <source>
        <dbReference type="ARBA" id="ARBA00023002"/>
    </source>
</evidence>
<dbReference type="PROSITE" id="PS51387">
    <property type="entry name" value="FAD_PCMH"/>
    <property type="match status" value="1"/>
</dbReference>
<feature type="active site" description="Proton donor" evidence="19">
    <location>
        <position position="237"/>
    </location>
</feature>
<feature type="domain" description="FAD-binding PCMH-type" evidence="20">
    <location>
        <begin position="17"/>
        <end position="186"/>
    </location>
</feature>
<evidence type="ECO:0000256" key="13">
    <source>
        <dbReference type="ARBA" id="ARBA00022984"/>
    </source>
</evidence>
<keyword evidence="13 19" id="KW-0573">Peptidoglycan synthesis</keyword>
<feature type="active site" evidence="19">
    <location>
        <position position="333"/>
    </location>
</feature>
<evidence type="ECO:0000256" key="9">
    <source>
        <dbReference type="ARBA" id="ARBA00022630"/>
    </source>
</evidence>
<dbReference type="Gene3D" id="3.30.43.10">
    <property type="entry name" value="Uridine Diphospho-n-acetylenolpyruvylglucosamine Reductase, domain 2"/>
    <property type="match status" value="1"/>
</dbReference>